<keyword evidence="1" id="KW-0675">Receptor</keyword>
<dbReference type="Proteomes" id="UP000826212">
    <property type="component" value="Chromosome"/>
</dbReference>
<evidence type="ECO:0000313" key="2">
    <source>
        <dbReference type="Proteomes" id="UP000826212"/>
    </source>
</evidence>
<name>A0AC61NQX6_9BACT</name>
<accession>A0AC61NQX6</accession>
<evidence type="ECO:0000313" key="1">
    <source>
        <dbReference type="EMBL" id="QZE13539.1"/>
    </source>
</evidence>
<sequence length="797" mass="89342">MRTTLLTLLITIFSLGAQAQHMITGRVQDKQKNTLAGAVVHVKELDKATITDPNGEFTIKNLNKGDYTLEITFIGFEKAEYMVEVPNKKPLKITLSPSLESLDEVLVEATRAGEKAPFTYSNVSKESLEERNTGQDLPYLLNNTPSLVVTSDAGTGIGYTSMKIRGTDQSRINITIDGIPLNDAESQGVFWVNMPDMGSSVENIQVQRGVGTSTNGAAAFGATVNIQTAAPSSEPYAEVQSMGGSFATTKNTLKAGTGLINNRFSVDVRGSLIHSDGFIDRASSDLQSLFFAAGYYGDKDVVRFNAFTGIEKTYQAWSGVPLDSLNAGNRTYNPEGKYTDADGNIKYYDDQTDNYHQTHYQLFYTHIFNEEASLNFALHTTIGDGYYQSYKDNKKPSSFGITTSDEKMDFITQKWLDNIFYGFTTSYRQNFTIGTLVVGGALNKYDGDHFGKILWAEKVNVPYEQEWYRGNGTKIDGNVYAKFTANITEELSVMGDLQYRNVDYTISGIDDNMEDIGQSYNYNFFNPKVGLYYQLSENLNSYASFAIAHKEPKRTDFVDAPNDQKPTPEKLADWELGLEGKFHKFQFGVNLYYMNYTDQLVNTGKLNNVGSTIMINTPDSYRAGVEITAGARVFDWMDLSGNISLSKNKIQDFVSYTDQYDENWVPLGEQKREDLGETDIAYSPNVVGNIMAKFHINDQISIDWISQYVGKQYLDNTSSEDRKLDAYSFTNLKATYDFTIRPLKQSSIWFQANNIFNQKYESNGWVYSYYLGGERNNSIGLYPQAGANWAIGLTLRL</sequence>
<dbReference type="EMBL" id="CP081303">
    <property type="protein sequence ID" value="QZE13539.1"/>
    <property type="molecule type" value="Genomic_DNA"/>
</dbReference>
<organism evidence="1 2">
    <name type="scientific">Halosquirtibacter laminarini</name>
    <dbReference type="NCBI Taxonomy" id="3374600"/>
    <lineage>
        <taxon>Bacteria</taxon>
        <taxon>Pseudomonadati</taxon>
        <taxon>Bacteroidota</taxon>
        <taxon>Bacteroidia</taxon>
        <taxon>Marinilabiliales</taxon>
        <taxon>Prolixibacteraceae</taxon>
        <taxon>Halosquirtibacter</taxon>
    </lineage>
</organism>
<protein>
    <submittedName>
        <fullName evidence="1">TonB-dependent receptor</fullName>
    </submittedName>
</protein>
<gene>
    <name evidence="1" type="ORF">K4L44_13280</name>
</gene>
<reference evidence="1" key="1">
    <citation type="submission" date="2021-08" db="EMBL/GenBank/DDBJ databases">
        <title>Novel anaerobic bacterium isolated from sea squirt in East Sea, Republic of Korea.</title>
        <authorList>
            <person name="Nguyen T.H."/>
            <person name="Li Z."/>
            <person name="Lee Y.-J."/>
            <person name="Ko J."/>
            <person name="Kim S.-G."/>
        </authorList>
    </citation>
    <scope>NUCLEOTIDE SEQUENCE</scope>
    <source>
        <strain evidence="1">KCTC 25031</strain>
    </source>
</reference>
<keyword evidence="2" id="KW-1185">Reference proteome</keyword>
<proteinExistence type="predicted"/>